<dbReference type="Gene3D" id="2.40.230.10">
    <property type="entry name" value="Phospholipase A1"/>
    <property type="match status" value="1"/>
</dbReference>
<keyword evidence="18" id="KW-0998">Cell outer membrane</keyword>
<keyword evidence="12" id="KW-0732">Signal</keyword>
<dbReference type="GO" id="GO:0008970">
    <property type="term" value="F:phospholipase A1 activity"/>
    <property type="evidence" value="ECO:0007669"/>
    <property type="project" value="UniProtKB-EC"/>
</dbReference>
<dbReference type="AlphaFoldDB" id="A0A1W1CUR5"/>
<evidence type="ECO:0000256" key="18">
    <source>
        <dbReference type="ARBA" id="ARBA00023237"/>
    </source>
</evidence>
<proteinExistence type="inferred from homology"/>
<dbReference type="Pfam" id="PF02253">
    <property type="entry name" value="PLA1"/>
    <property type="match status" value="1"/>
</dbReference>
<dbReference type="GO" id="GO:0004623">
    <property type="term" value="F:phospholipase A2 activity"/>
    <property type="evidence" value="ECO:0007669"/>
    <property type="project" value="UniProtKB-EC"/>
</dbReference>
<dbReference type="EC" id="3.1.1.4" evidence="8"/>
<protein>
    <recommendedName>
        <fullName evidence="19">Phosphatidylcholine 1-acylhydrolase</fullName>
        <ecNumber evidence="7">3.1.1.32</ecNumber>
        <ecNumber evidence="8">3.1.1.4</ecNumber>
    </recommendedName>
</protein>
<evidence type="ECO:0000256" key="11">
    <source>
        <dbReference type="ARBA" id="ARBA00022723"/>
    </source>
</evidence>
<comment type="cofactor">
    <cofactor evidence="3">
        <name>Ca(2+)</name>
        <dbReference type="ChEBI" id="CHEBI:29108"/>
    </cofactor>
</comment>
<evidence type="ECO:0000256" key="6">
    <source>
        <dbReference type="ARBA" id="ARBA00011702"/>
    </source>
</evidence>
<dbReference type="PRINTS" id="PR01486">
    <property type="entry name" value="PHPHLIPASEA1"/>
</dbReference>
<dbReference type="EMBL" id="FPHK01000133">
    <property type="protein sequence ID" value="SFV69499.1"/>
    <property type="molecule type" value="Genomic_DNA"/>
</dbReference>
<comment type="subcellular location">
    <subcellularLocation>
        <location evidence="4">Cell outer membrane</location>
        <topology evidence="4">Multi-pass membrane protein</topology>
    </subcellularLocation>
</comment>
<evidence type="ECO:0000256" key="15">
    <source>
        <dbReference type="ARBA" id="ARBA00022963"/>
    </source>
</evidence>
<sequence length="304" mass="35238">MKFYSVVFLIFALNLFADAAQVCQTSAKEIDSAKSQIKIQNIKNDRSKENMQSWLNSDFGLKPYRPNYILPFGIADSQYISHKPTVDYKNIEAELQVSLKLQVARNLFGLKEKYYLSYTHRAFWQIYIESSPFRESIYNPEGFVIFPISDKRSGLNLRSFKFAIAHQSNGQPDTKEIPVFKGYNLSKSINYFYGTLRLQNDTLLTDLTLLVPFPGSANLDDNPDIMKYLGYTQAKFTYFYNANMFTLMVRGNISSFKGAVEATYSYPFVHDSYFYMKFFSGYMESLVDYNREVTKFSIGFSFSR</sequence>
<evidence type="ECO:0000256" key="7">
    <source>
        <dbReference type="ARBA" id="ARBA00013179"/>
    </source>
</evidence>
<evidence type="ECO:0000256" key="9">
    <source>
        <dbReference type="ARBA" id="ARBA00022452"/>
    </source>
</evidence>
<evidence type="ECO:0000256" key="2">
    <source>
        <dbReference type="ARBA" id="ARBA00001604"/>
    </source>
</evidence>
<comment type="subunit">
    <text evidence="6">Homodimer; dimerization is reversible, and the dimeric form is the active one.</text>
</comment>
<keyword evidence="16" id="KW-0443">Lipid metabolism</keyword>
<evidence type="ECO:0000256" key="10">
    <source>
        <dbReference type="ARBA" id="ARBA00022692"/>
    </source>
</evidence>
<dbReference type="PANTHER" id="PTHR40457">
    <property type="entry name" value="PHOSPHOLIPASE A1"/>
    <property type="match status" value="1"/>
</dbReference>
<evidence type="ECO:0000256" key="4">
    <source>
        <dbReference type="ARBA" id="ARBA00004571"/>
    </source>
</evidence>
<dbReference type="SUPFAM" id="SSF56931">
    <property type="entry name" value="Outer membrane phospholipase A (OMPLA)"/>
    <property type="match status" value="1"/>
</dbReference>
<evidence type="ECO:0000256" key="16">
    <source>
        <dbReference type="ARBA" id="ARBA00023098"/>
    </source>
</evidence>
<dbReference type="GO" id="GO:0046872">
    <property type="term" value="F:metal ion binding"/>
    <property type="evidence" value="ECO:0007669"/>
    <property type="project" value="UniProtKB-KW"/>
</dbReference>
<keyword evidence="13 20" id="KW-0378">Hydrolase</keyword>
<keyword evidence="11" id="KW-0479">Metal-binding</keyword>
<keyword evidence="14" id="KW-0106">Calcium</keyword>
<evidence type="ECO:0000256" key="3">
    <source>
        <dbReference type="ARBA" id="ARBA00001913"/>
    </source>
</evidence>
<keyword evidence="10" id="KW-0812">Transmembrane</keyword>
<keyword evidence="17" id="KW-0472">Membrane</keyword>
<dbReference type="GO" id="GO:0016042">
    <property type="term" value="P:lipid catabolic process"/>
    <property type="evidence" value="ECO:0007669"/>
    <property type="project" value="UniProtKB-KW"/>
</dbReference>
<evidence type="ECO:0000256" key="12">
    <source>
        <dbReference type="ARBA" id="ARBA00022729"/>
    </source>
</evidence>
<keyword evidence="9" id="KW-1134">Transmembrane beta strand</keyword>
<gene>
    <name evidence="20" type="ORF">MNB_SM-6-1383</name>
</gene>
<keyword evidence="15" id="KW-0442">Lipid degradation</keyword>
<comment type="catalytic activity">
    <reaction evidence="2">
        <text>a 1,2-diacyl-sn-glycero-3-phosphocholine + H2O = a 1-acyl-sn-glycero-3-phosphocholine + a fatty acid + H(+)</text>
        <dbReference type="Rhea" id="RHEA:15801"/>
        <dbReference type="ChEBI" id="CHEBI:15377"/>
        <dbReference type="ChEBI" id="CHEBI:15378"/>
        <dbReference type="ChEBI" id="CHEBI:28868"/>
        <dbReference type="ChEBI" id="CHEBI:57643"/>
        <dbReference type="ChEBI" id="CHEBI:58168"/>
        <dbReference type="EC" id="3.1.1.4"/>
    </reaction>
</comment>
<organism evidence="20">
    <name type="scientific">hydrothermal vent metagenome</name>
    <dbReference type="NCBI Taxonomy" id="652676"/>
    <lineage>
        <taxon>unclassified sequences</taxon>
        <taxon>metagenomes</taxon>
        <taxon>ecological metagenomes</taxon>
    </lineage>
</organism>
<comment type="catalytic activity">
    <reaction evidence="1">
        <text>a 1,2-diacyl-sn-glycero-3-phosphocholine + H2O = a 2-acyl-sn-glycero-3-phosphocholine + a fatty acid + H(+)</text>
        <dbReference type="Rhea" id="RHEA:18689"/>
        <dbReference type="ChEBI" id="CHEBI:15377"/>
        <dbReference type="ChEBI" id="CHEBI:15378"/>
        <dbReference type="ChEBI" id="CHEBI:28868"/>
        <dbReference type="ChEBI" id="CHEBI:57643"/>
        <dbReference type="ChEBI" id="CHEBI:57875"/>
        <dbReference type="EC" id="3.1.1.32"/>
    </reaction>
</comment>
<dbReference type="PANTHER" id="PTHR40457:SF1">
    <property type="entry name" value="PHOSPHOLIPASE A1"/>
    <property type="match status" value="1"/>
</dbReference>
<reference evidence="20" key="1">
    <citation type="submission" date="2016-10" db="EMBL/GenBank/DDBJ databases">
        <authorList>
            <person name="de Groot N.N."/>
        </authorList>
    </citation>
    <scope>NUCLEOTIDE SEQUENCE</scope>
</reference>
<dbReference type="GO" id="GO:0009279">
    <property type="term" value="C:cell outer membrane"/>
    <property type="evidence" value="ECO:0007669"/>
    <property type="project" value="UniProtKB-SubCell"/>
</dbReference>
<evidence type="ECO:0000256" key="17">
    <source>
        <dbReference type="ARBA" id="ARBA00023136"/>
    </source>
</evidence>
<name>A0A1W1CUR5_9ZZZZ</name>
<comment type="similarity">
    <text evidence="5">Belongs to the phospholipase A1 family.</text>
</comment>
<evidence type="ECO:0000256" key="14">
    <source>
        <dbReference type="ARBA" id="ARBA00022837"/>
    </source>
</evidence>
<dbReference type="InterPro" id="IPR003187">
    <property type="entry name" value="PLipase_A1"/>
</dbReference>
<evidence type="ECO:0000256" key="1">
    <source>
        <dbReference type="ARBA" id="ARBA00000111"/>
    </source>
</evidence>
<dbReference type="EC" id="3.1.1.32" evidence="7"/>
<dbReference type="InterPro" id="IPR036541">
    <property type="entry name" value="PLipase_A1_sf"/>
</dbReference>
<evidence type="ECO:0000313" key="20">
    <source>
        <dbReference type="EMBL" id="SFV69499.1"/>
    </source>
</evidence>
<evidence type="ECO:0000256" key="13">
    <source>
        <dbReference type="ARBA" id="ARBA00022801"/>
    </source>
</evidence>
<evidence type="ECO:0000256" key="5">
    <source>
        <dbReference type="ARBA" id="ARBA00010525"/>
    </source>
</evidence>
<evidence type="ECO:0000256" key="19">
    <source>
        <dbReference type="ARBA" id="ARBA00032375"/>
    </source>
</evidence>
<accession>A0A1W1CUR5</accession>
<evidence type="ECO:0000256" key="8">
    <source>
        <dbReference type="ARBA" id="ARBA00013278"/>
    </source>
</evidence>